<comment type="caution">
    <text evidence="1">The sequence shown here is derived from an EMBL/GenBank/DDBJ whole genome shotgun (WGS) entry which is preliminary data.</text>
</comment>
<dbReference type="Proteomes" id="UP000177328">
    <property type="component" value="Unassembled WGS sequence"/>
</dbReference>
<protein>
    <submittedName>
        <fullName evidence="1">Uncharacterized protein</fullName>
    </submittedName>
</protein>
<name>A0A1F5KGF0_9BACT</name>
<dbReference type="EMBL" id="MFDD01000014">
    <property type="protein sequence ID" value="OGE40006.1"/>
    <property type="molecule type" value="Genomic_DNA"/>
</dbReference>
<reference evidence="1 2" key="1">
    <citation type="journal article" date="2016" name="Nat. Commun.">
        <title>Thousands of microbial genomes shed light on interconnected biogeochemical processes in an aquifer system.</title>
        <authorList>
            <person name="Anantharaman K."/>
            <person name="Brown C.T."/>
            <person name="Hug L.A."/>
            <person name="Sharon I."/>
            <person name="Castelle C.J."/>
            <person name="Probst A.J."/>
            <person name="Thomas B.C."/>
            <person name="Singh A."/>
            <person name="Wilkins M.J."/>
            <person name="Karaoz U."/>
            <person name="Brodie E.L."/>
            <person name="Williams K.H."/>
            <person name="Hubbard S.S."/>
            <person name="Banfield J.F."/>
        </authorList>
    </citation>
    <scope>NUCLEOTIDE SEQUENCE [LARGE SCALE GENOMIC DNA]</scope>
</reference>
<proteinExistence type="predicted"/>
<evidence type="ECO:0000313" key="1">
    <source>
        <dbReference type="EMBL" id="OGE40006.1"/>
    </source>
</evidence>
<accession>A0A1F5KGF0</accession>
<evidence type="ECO:0000313" key="2">
    <source>
        <dbReference type="Proteomes" id="UP000177328"/>
    </source>
</evidence>
<organism evidence="1 2">
    <name type="scientific">Candidatus Daviesbacteria bacterium RIFCSPHIGHO2_02_FULL_43_12</name>
    <dbReference type="NCBI Taxonomy" id="1797776"/>
    <lineage>
        <taxon>Bacteria</taxon>
        <taxon>Candidatus Daviesiibacteriota</taxon>
    </lineage>
</organism>
<dbReference type="AlphaFoldDB" id="A0A1F5KGF0"/>
<sequence length="159" mass="17947">MAYSGESLVKTSKQVVAQLRSLGISTPSLEEPVGQFLCSIAADAANSTLAFYFRVNQDGTRPNFLVAISDPPVDISNWSQWINKYRRDRSQLLLASHAQLRYSLQPHLLCSLDTPRGGELDSIRQAMQRIQPGGIYRAWPYTRYELLAFLDLHPSQKIH</sequence>
<gene>
    <name evidence="1" type="ORF">A3D25_04360</name>
</gene>